<evidence type="ECO:0008006" key="3">
    <source>
        <dbReference type="Google" id="ProtNLM"/>
    </source>
</evidence>
<comment type="caution">
    <text evidence="1">The sequence shown here is derived from an EMBL/GenBank/DDBJ whole genome shotgun (WGS) entry which is preliminary data.</text>
</comment>
<dbReference type="EMBL" id="SPLM01000108">
    <property type="protein sequence ID" value="TMW60064.1"/>
    <property type="molecule type" value="Genomic_DNA"/>
</dbReference>
<name>A0A8K1CBM5_PYTOL</name>
<dbReference type="InterPro" id="IPR036770">
    <property type="entry name" value="Ankyrin_rpt-contain_sf"/>
</dbReference>
<gene>
    <name evidence="1" type="ORF">Poli38472_000106</name>
</gene>
<dbReference type="Gene3D" id="1.25.40.20">
    <property type="entry name" value="Ankyrin repeat-containing domain"/>
    <property type="match status" value="1"/>
</dbReference>
<organism evidence="1 2">
    <name type="scientific">Pythium oligandrum</name>
    <name type="common">Mycoparasitic fungus</name>
    <dbReference type="NCBI Taxonomy" id="41045"/>
    <lineage>
        <taxon>Eukaryota</taxon>
        <taxon>Sar</taxon>
        <taxon>Stramenopiles</taxon>
        <taxon>Oomycota</taxon>
        <taxon>Peronosporomycetes</taxon>
        <taxon>Pythiales</taxon>
        <taxon>Pythiaceae</taxon>
        <taxon>Pythium</taxon>
    </lineage>
</organism>
<keyword evidence="2" id="KW-1185">Reference proteome</keyword>
<dbReference type="AlphaFoldDB" id="A0A8K1CBM5"/>
<dbReference type="PANTHER" id="PTHR46586">
    <property type="entry name" value="ANKYRIN REPEAT-CONTAINING PROTEIN"/>
    <property type="match status" value="1"/>
</dbReference>
<evidence type="ECO:0000313" key="1">
    <source>
        <dbReference type="EMBL" id="TMW60064.1"/>
    </source>
</evidence>
<reference evidence="1" key="1">
    <citation type="submission" date="2019-03" db="EMBL/GenBank/DDBJ databases">
        <title>Long read genome sequence of the mycoparasitic Pythium oligandrum ATCC 38472 isolated from sugarbeet rhizosphere.</title>
        <authorList>
            <person name="Gaulin E."/>
        </authorList>
    </citation>
    <scope>NUCLEOTIDE SEQUENCE</scope>
    <source>
        <strain evidence="1">ATCC 38472_TT</strain>
    </source>
</reference>
<dbReference type="PANTHER" id="PTHR46586:SF3">
    <property type="entry name" value="ANKYRIN REPEAT-CONTAINING PROTEIN"/>
    <property type="match status" value="1"/>
</dbReference>
<dbReference type="Proteomes" id="UP000794436">
    <property type="component" value="Unassembled WGS sequence"/>
</dbReference>
<dbReference type="SUPFAM" id="SSF48403">
    <property type="entry name" value="Ankyrin repeat"/>
    <property type="match status" value="1"/>
</dbReference>
<proteinExistence type="predicted"/>
<accession>A0A8K1CBM5</accession>
<dbReference type="InterPro" id="IPR052050">
    <property type="entry name" value="SecEffector_AnkRepeat"/>
</dbReference>
<evidence type="ECO:0000313" key="2">
    <source>
        <dbReference type="Proteomes" id="UP000794436"/>
    </source>
</evidence>
<sequence>MAHMSKRGTHSRLDHVNALETVWLPLVTCLSFEDQLALLVYAYDDDLDELAVYLESQQRFPRDLVMDVAVAHGCVRTLKRFLRVEDVRLSPGLAHATTIYVPSVLNNRTCVMRWLNRYRPRVYCEEAMMMAAQRGDLELVQWLHTTCVYDVEAAMCSAAKRGHLGVAQWLGDNLSSALPTGSKKSIAVDVEILIRLYSAVSDGRVLYWAIRRGEDITRWFCVRHDHGEEPALVQKSTDGAMCHDALVMDALSFAVSLGDKQLMKQIYADKTLRPERTEALAVAARRGDLAVVQWLRSDCGYGIPLRTMVEAAIGGNTALIEWLHESCGISPDCYGMLYAGCKFGHLEVVQWVCSHCPDLMLDPVRWAQACCPELKQKELQLVQNRWVEWNLAEAYRMIDQSGESAERVRQVLEWLLSVYELEIKRESGQLMLNVAIACGSVTLLETLPLVVGYHEQGMAFTLAGELGRMDVLTSILSRLRGRNEIEQFFRQVSKTGSREIMEVLLRTHPQYCNFMPSRGVFNLVRKGHLEMAQKHHRIW</sequence>
<protein>
    <recommendedName>
        <fullName evidence="3">Ankyrin repeat-containing domain</fullName>
    </recommendedName>
</protein>
<dbReference type="OrthoDB" id="183992at2759"/>